<dbReference type="Pfam" id="PF20084">
    <property type="entry name" value="TrbK"/>
    <property type="match status" value="1"/>
</dbReference>
<comment type="caution">
    <text evidence="3">The sequence shown here is derived from an EMBL/GenBank/DDBJ whole genome shotgun (WGS) entry which is preliminary data.</text>
</comment>
<evidence type="ECO:0000256" key="2">
    <source>
        <dbReference type="SAM" id="Phobius"/>
    </source>
</evidence>
<dbReference type="NCBIfam" id="TIGR04360">
    <property type="entry name" value="other_trbK"/>
    <property type="match status" value="1"/>
</dbReference>
<dbReference type="PROSITE" id="PS51257">
    <property type="entry name" value="PROKAR_LIPOPROTEIN"/>
    <property type="match status" value="1"/>
</dbReference>
<evidence type="ECO:0000313" key="3">
    <source>
        <dbReference type="EMBL" id="MBH5389353.1"/>
    </source>
</evidence>
<protein>
    <submittedName>
        <fullName evidence="3">Entry exclusion protein TrbK-alt</fullName>
    </submittedName>
</protein>
<dbReference type="RefSeq" id="WP_197967752.1">
    <property type="nucleotide sequence ID" value="NZ_JACEGD010000022.1"/>
</dbReference>
<name>A0ABS0P7S8_9BRAD</name>
<keyword evidence="2" id="KW-0472">Membrane</keyword>
<accession>A0ABS0P7S8</accession>
<proteinExistence type="predicted"/>
<keyword evidence="4" id="KW-1185">Reference proteome</keyword>
<evidence type="ECO:0000256" key="1">
    <source>
        <dbReference type="SAM" id="MobiDB-lite"/>
    </source>
</evidence>
<dbReference type="Proteomes" id="UP001194539">
    <property type="component" value="Unassembled WGS sequence"/>
</dbReference>
<dbReference type="EMBL" id="JACEGD010000022">
    <property type="protein sequence ID" value="MBH5389353.1"/>
    <property type="molecule type" value="Genomic_DNA"/>
</dbReference>
<organism evidence="3 4">
    <name type="scientific">Bradyrhizobium diversitatis</name>
    <dbReference type="NCBI Taxonomy" id="2755406"/>
    <lineage>
        <taxon>Bacteria</taxon>
        <taxon>Pseudomonadati</taxon>
        <taxon>Pseudomonadota</taxon>
        <taxon>Alphaproteobacteria</taxon>
        <taxon>Hyphomicrobiales</taxon>
        <taxon>Nitrobacteraceae</taxon>
        <taxon>Bradyrhizobium</taxon>
    </lineage>
</organism>
<feature type="compositionally biased region" description="Polar residues" evidence="1">
    <location>
        <begin position="87"/>
        <end position="102"/>
    </location>
</feature>
<evidence type="ECO:0000313" key="4">
    <source>
        <dbReference type="Proteomes" id="UP001194539"/>
    </source>
</evidence>
<dbReference type="InterPro" id="IPR027587">
    <property type="entry name" value="TrbK"/>
</dbReference>
<keyword evidence="2" id="KW-0812">Transmembrane</keyword>
<keyword evidence="2" id="KW-1133">Transmembrane helix</keyword>
<feature type="transmembrane region" description="Helical" evidence="2">
    <location>
        <begin position="6"/>
        <end position="30"/>
    </location>
</feature>
<gene>
    <name evidence="3" type="primary">trbK-alt</name>
    <name evidence="3" type="ORF">H1B27_24140</name>
</gene>
<sequence length="127" mass="13531">MSDQKAFQALSLAITVIGGAALIVACTIQLRGPDKIMGPKPSSAMASRPTESDLTRCRTVTSEHSPAYQDCQRIWAENRRRFFGQGVSSISPAVNDRASTPVLSAPKDQSRMPQGDSLVASPEGGNQ</sequence>
<feature type="region of interest" description="Disordered" evidence="1">
    <location>
        <begin position="87"/>
        <end position="127"/>
    </location>
</feature>
<reference evidence="3 4" key="1">
    <citation type="submission" date="2020-07" db="EMBL/GenBank/DDBJ databases">
        <title>Bradyrhizobium diversity isolated from nodules of indigenous legumes of Western Australia.</title>
        <authorList>
            <person name="Klepa M.S."/>
        </authorList>
    </citation>
    <scope>NUCLEOTIDE SEQUENCE [LARGE SCALE GENOMIC DNA]</scope>
    <source>
        <strain evidence="3 4">CNPSo 4019</strain>
    </source>
</reference>